<keyword evidence="4 10" id="KW-0698">rRNA processing</keyword>
<keyword evidence="14" id="KW-1185">Reference proteome</keyword>
<accession>A0ABQ1V199</accession>
<comment type="function">
    <text evidence="8 10">Specifically methylates the N3 position of the uracil ring of uridine 1498 (m3U1498) in 16S rRNA. Acts on the fully assembled 30S ribosomal subunit.</text>
</comment>
<dbReference type="EC" id="2.1.1.193" evidence="10"/>
<dbReference type="Pfam" id="PF04452">
    <property type="entry name" value="Methyltrans_RNA"/>
    <property type="match status" value="1"/>
</dbReference>
<evidence type="ECO:0000256" key="3">
    <source>
        <dbReference type="ARBA" id="ARBA00022490"/>
    </source>
</evidence>
<dbReference type="InterPro" id="IPR046887">
    <property type="entry name" value="RsmE_PUA-like"/>
</dbReference>
<name>A0ABQ1V199_9BACT</name>
<dbReference type="SUPFAM" id="SSF75217">
    <property type="entry name" value="alpha/beta knot"/>
    <property type="match status" value="1"/>
</dbReference>
<evidence type="ECO:0000256" key="8">
    <source>
        <dbReference type="ARBA" id="ARBA00025699"/>
    </source>
</evidence>
<evidence type="ECO:0000256" key="6">
    <source>
        <dbReference type="ARBA" id="ARBA00022679"/>
    </source>
</evidence>
<organism evidence="13 14">
    <name type="scientific">Echinicola rosea</name>
    <dbReference type="NCBI Taxonomy" id="1807691"/>
    <lineage>
        <taxon>Bacteria</taxon>
        <taxon>Pseudomonadati</taxon>
        <taxon>Bacteroidota</taxon>
        <taxon>Cytophagia</taxon>
        <taxon>Cytophagales</taxon>
        <taxon>Cyclobacteriaceae</taxon>
        <taxon>Echinicola</taxon>
    </lineage>
</organism>
<dbReference type="PANTHER" id="PTHR30027:SF3">
    <property type="entry name" value="16S RRNA (URACIL(1498)-N(3))-METHYLTRANSFERASE"/>
    <property type="match status" value="1"/>
</dbReference>
<feature type="domain" description="Ribosomal RNA small subunit methyltransferase E methyltransferase" evidence="11">
    <location>
        <begin position="74"/>
        <end position="231"/>
    </location>
</feature>
<sequence>MQLFYQKDVPHSGNITLTPDESKHLVKVLRKSIGDEVSLTDGKGHLFTCKITKCDLRKAELSIIEQKETPPPDHHIHLAIAPTKNTDRMEWMLEKITEIGFSELTFIKTANSERSFLKPDRLEKKMISACKQSIKTHFPIINPLTSFEELLDIRDHDETQQKFIAYVDENHSHHLFDLAKKKGAYLVLIGPEGDFSPEEINKAIAKGFIPVSLGKSRLRTETAGLSAVHTLSLLNN</sequence>
<protein>
    <recommendedName>
        <fullName evidence="10">Ribosomal RNA small subunit methyltransferase E</fullName>
        <ecNumber evidence="10">2.1.1.193</ecNumber>
    </recommendedName>
</protein>
<dbReference type="NCBIfam" id="NF008702">
    <property type="entry name" value="PRK11713.6-1"/>
    <property type="match status" value="1"/>
</dbReference>
<keyword evidence="5 10" id="KW-0489">Methyltransferase</keyword>
<evidence type="ECO:0000313" key="13">
    <source>
        <dbReference type="EMBL" id="GGF31535.1"/>
    </source>
</evidence>
<evidence type="ECO:0000259" key="11">
    <source>
        <dbReference type="Pfam" id="PF04452"/>
    </source>
</evidence>
<dbReference type="PANTHER" id="PTHR30027">
    <property type="entry name" value="RIBOSOMAL RNA SMALL SUBUNIT METHYLTRANSFERASE E"/>
    <property type="match status" value="1"/>
</dbReference>
<keyword evidence="6 10" id="KW-0808">Transferase</keyword>
<dbReference type="GO" id="GO:0032259">
    <property type="term" value="P:methylation"/>
    <property type="evidence" value="ECO:0007669"/>
    <property type="project" value="UniProtKB-KW"/>
</dbReference>
<dbReference type="SUPFAM" id="SSF88697">
    <property type="entry name" value="PUA domain-like"/>
    <property type="match status" value="1"/>
</dbReference>
<dbReference type="GO" id="GO:0008168">
    <property type="term" value="F:methyltransferase activity"/>
    <property type="evidence" value="ECO:0007669"/>
    <property type="project" value="UniProtKB-KW"/>
</dbReference>
<dbReference type="PIRSF" id="PIRSF015601">
    <property type="entry name" value="MTase_slr0722"/>
    <property type="match status" value="1"/>
</dbReference>
<dbReference type="InterPro" id="IPR015947">
    <property type="entry name" value="PUA-like_sf"/>
</dbReference>
<dbReference type="RefSeq" id="WP_137403357.1">
    <property type="nucleotide sequence ID" value="NZ_BMIU01000008.1"/>
</dbReference>
<dbReference type="Proteomes" id="UP000647339">
    <property type="component" value="Unassembled WGS sequence"/>
</dbReference>
<evidence type="ECO:0000256" key="7">
    <source>
        <dbReference type="ARBA" id="ARBA00022691"/>
    </source>
</evidence>
<dbReference type="Gene3D" id="2.40.240.20">
    <property type="entry name" value="Hypothetical PUA domain-like, domain 1"/>
    <property type="match status" value="1"/>
</dbReference>
<dbReference type="InterPro" id="IPR006700">
    <property type="entry name" value="RsmE"/>
</dbReference>
<comment type="similarity">
    <text evidence="2 10">Belongs to the RNA methyltransferase RsmE family.</text>
</comment>
<gene>
    <name evidence="13" type="ORF">GCM10011339_19690</name>
</gene>
<proteinExistence type="inferred from homology"/>
<evidence type="ECO:0000256" key="9">
    <source>
        <dbReference type="ARBA" id="ARBA00047944"/>
    </source>
</evidence>
<dbReference type="InterPro" id="IPR029028">
    <property type="entry name" value="Alpha/beta_knot_MTases"/>
</dbReference>
<dbReference type="InterPro" id="IPR046886">
    <property type="entry name" value="RsmE_MTase_dom"/>
</dbReference>
<keyword evidence="3 10" id="KW-0963">Cytoplasm</keyword>
<comment type="subcellular location">
    <subcellularLocation>
        <location evidence="1 10">Cytoplasm</location>
    </subcellularLocation>
</comment>
<dbReference type="CDD" id="cd18084">
    <property type="entry name" value="RsmE-like"/>
    <property type="match status" value="1"/>
</dbReference>
<evidence type="ECO:0000313" key="14">
    <source>
        <dbReference type="Proteomes" id="UP000647339"/>
    </source>
</evidence>
<dbReference type="EMBL" id="BMIU01000008">
    <property type="protein sequence ID" value="GGF31535.1"/>
    <property type="molecule type" value="Genomic_DNA"/>
</dbReference>
<evidence type="ECO:0000256" key="2">
    <source>
        <dbReference type="ARBA" id="ARBA00005528"/>
    </source>
</evidence>
<comment type="catalytic activity">
    <reaction evidence="9 10">
        <text>uridine(1498) in 16S rRNA + S-adenosyl-L-methionine = N(3)-methyluridine(1498) in 16S rRNA + S-adenosyl-L-homocysteine + H(+)</text>
        <dbReference type="Rhea" id="RHEA:42920"/>
        <dbReference type="Rhea" id="RHEA-COMP:10283"/>
        <dbReference type="Rhea" id="RHEA-COMP:10284"/>
        <dbReference type="ChEBI" id="CHEBI:15378"/>
        <dbReference type="ChEBI" id="CHEBI:57856"/>
        <dbReference type="ChEBI" id="CHEBI:59789"/>
        <dbReference type="ChEBI" id="CHEBI:65315"/>
        <dbReference type="ChEBI" id="CHEBI:74502"/>
        <dbReference type="EC" id="2.1.1.193"/>
    </reaction>
</comment>
<evidence type="ECO:0000256" key="5">
    <source>
        <dbReference type="ARBA" id="ARBA00022603"/>
    </source>
</evidence>
<dbReference type="InterPro" id="IPR029026">
    <property type="entry name" value="tRNA_m1G_MTases_N"/>
</dbReference>
<evidence type="ECO:0000259" key="12">
    <source>
        <dbReference type="Pfam" id="PF20260"/>
    </source>
</evidence>
<dbReference type="Gene3D" id="3.40.1280.10">
    <property type="match status" value="1"/>
</dbReference>
<evidence type="ECO:0000256" key="4">
    <source>
        <dbReference type="ARBA" id="ARBA00022552"/>
    </source>
</evidence>
<dbReference type="Pfam" id="PF20260">
    <property type="entry name" value="PUA_4"/>
    <property type="match status" value="1"/>
</dbReference>
<evidence type="ECO:0000256" key="10">
    <source>
        <dbReference type="PIRNR" id="PIRNR015601"/>
    </source>
</evidence>
<feature type="domain" description="Ribosomal RNA small subunit methyltransferase E PUA-like" evidence="12">
    <location>
        <begin position="17"/>
        <end position="63"/>
    </location>
</feature>
<reference evidence="14" key="1">
    <citation type="journal article" date="2019" name="Int. J. Syst. Evol. Microbiol.">
        <title>The Global Catalogue of Microorganisms (GCM) 10K type strain sequencing project: providing services to taxonomists for standard genome sequencing and annotation.</title>
        <authorList>
            <consortium name="The Broad Institute Genomics Platform"/>
            <consortium name="The Broad Institute Genome Sequencing Center for Infectious Disease"/>
            <person name="Wu L."/>
            <person name="Ma J."/>
        </authorList>
    </citation>
    <scope>NUCLEOTIDE SEQUENCE [LARGE SCALE GENOMIC DNA]</scope>
    <source>
        <strain evidence="14">CGMCC 1.15407</strain>
    </source>
</reference>
<comment type="caution">
    <text evidence="13">The sequence shown here is derived from an EMBL/GenBank/DDBJ whole genome shotgun (WGS) entry which is preliminary data.</text>
</comment>
<keyword evidence="7 10" id="KW-0949">S-adenosyl-L-methionine</keyword>
<evidence type="ECO:0000256" key="1">
    <source>
        <dbReference type="ARBA" id="ARBA00004496"/>
    </source>
</evidence>
<dbReference type="NCBIfam" id="TIGR00046">
    <property type="entry name" value="RsmE family RNA methyltransferase"/>
    <property type="match status" value="1"/>
</dbReference>